<dbReference type="InterPro" id="IPR051268">
    <property type="entry name" value="Type-I_R_enzyme_R_subunit"/>
</dbReference>
<keyword evidence="8 10" id="KW-0067">ATP-binding</keyword>
<proteinExistence type="inferred from homology"/>
<evidence type="ECO:0000256" key="10">
    <source>
        <dbReference type="RuleBase" id="RU364115"/>
    </source>
</evidence>
<sequence length="713" mass="83512">MVRERGFEDYIVDELVRRGWRYVDSSSLEREGLDKPLLYGVLRRKIREFNPGVSEEDISEAISLLEGRTYGPKGGREVLEYLKFGVPVKLSETRTSARLKLIDYSNPGRNVFIVSRQVTHVGVREIRNDMVLYVNGIPLVNIEVKSPTDPGVSWRDSFLQIKRYEQDVPELYKYVQVGVAVEAVARYFPIVPWVRVDAVPIYEWREKGLDSIDSVIEMLKPERLLDILRFYTYFRMEEGRETKVIARYMQYRAANKIVERVLKRLKGETNVDRGLIWHWQGSGKTLTMIFAAMKLYWLLENPMVFFVVDRVELQNQLYYENLTKLDLGPEVKPKLIDSIARLRQVLNYNNYRGEPGVFVVTIQKFLPKEFEMLEKLLEAAAKSRPGTVVDREDIVVLVDEAHRTQYGVLAEQMLRLLKKANYFAFTGTPVPRRNPLKNTFAKFSPPSELYLDKYFILDSISDGYTVRIAYQPGPFDYKLKRELLEEFLESEFDELPETVRRRIEKRIGKELDVRKFKIFLENPKRIDKVAEYVAKHFLENVNGRFKAMVVATSRRACVIYKRALDKYLPPEYSEAVMTFQSLEKDNLIEEYKRELTEKYHVSDPKAAVQKIIEKFRTEEDPRILIVTDMLLTGFDAPILQTMYLDKPLKGHRLLQAIARVNRPYRDVKEYGLIIDFIGIFDELEKAFAMYEKEDLRGAVFDVKDILSRFRTIL</sequence>
<evidence type="ECO:0000256" key="2">
    <source>
        <dbReference type="ARBA" id="ARBA00008598"/>
    </source>
</evidence>
<dbReference type="InterPro" id="IPR014001">
    <property type="entry name" value="Helicase_ATP-bd"/>
</dbReference>
<dbReference type="Pfam" id="PF04313">
    <property type="entry name" value="HSDR_N"/>
    <property type="match status" value="1"/>
</dbReference>
<dbReference type="GO" id="GO:0005524">
    <property type="term" value="F:ATP binding"/>
    <property type="evidence" value="ECO:0007669"/>
    <property type="project" value="UniProtKB-KW"/>
</dbReference>
<feature type="domain" description="Helicase ATP-binding" evidence="11">
    <location>
        <begin position="265"/>
        <end position="447"/>
    </location>
</feature>
<dbReference type="Proteomes" id="UP000281261">
    <property type="component" value="Unassembled WGS sequence"/>
</dbReference>
<evidence type="ECO:0000256" key="5">
    <source>
        <dbReference type="ARBA" id="ARBA00022747"/>
    </source>
</evidence>
<dbReference type="Pfam" id="PF18766">
    <property type="entry name" value="SWI2_SNF2"/>
    <property type="match status" value="1"/>
</dbReference>
<accession>A0A420ZB43</accession>
<dbReference type="InterPro" id="IPR027417">
    <property type="entry name" value="P-loop_NTPase"/>
</dbReference>
<dbReference type="GO" id="GO:0003677">
    <property type="term" value="F:DNA binding"/>
    <property type="evidence" value="ECO:0007669"/>
    <property type="project" value="UniProtKB-KW"/>
</dbReference>
<dbReference type="CDD" id="cd18800">
    <property type="entry name" value="SF2_C_EcoR124I-like"/>
    <property type="match status" value="1"/>
</dbReference>
<evidence type="ECO:0000313" key="12">
    <source>
        <dbReference type="EMBL" id="RLC35939.1"/>
    </source>
</evidence>
<protein>
    <recommendedName>
        <fullName evidence="10">Type I restriction enzyme endonuclease subunit</fullName>
        <shortName evidence="10">R protein</shortName>
        <ecNumber evidence="10">3.1.21.3</ecNumber>
    </recommendedName>
</protein>
<evidence type="ECO:0000256" key="9">
    <source>
        <dbReference type="ARBA" id="ARBA00023125"/>
    </source>
</evidence>
<dbReference type="SMART" id="SM00487">
    <property type="entry name" value="DEXDc"/>
    <property type="match status" value="1"/>
</dbReference>
<evidence type="ECO:0000256" key="7">
    <source>
        <dbReference type="ARBA" id="ARBA00022801"/>
    </source>
</evidence>
<evidence type="ECO:0000313" key="13">
    <source>
        <dbReference type="Proteomes" id="UP000281261"/>
    </source>
</evidence>
<evidence type="ECO:0000259" key="11">
    <source>
        <dbReference type="PROSITE" id="PS51192"/>
    </source>
</evidence>
<dbReference type="AlphaFoldDB" id="A0A420ZB43"/>
<dbReference type="EC" id="3.1.21.3" evidence="10"/>
<keyword evidence="5 10" id="KW-0680">Restriction system</keyword>
<evidence type="ECO:0000256" key="6">
    <source>
        <dbReference type="ARBA" id="ARBA00022759"/>
    </source>
</evidence>
<dbReference type="SUPFAM" id="SSF52540">
    <property type="entry name" value="P-loop containing nucleoside triphosphate hydrolases"/>
    <property type="match status" value="2"/>
</dbReference>
<keyword evidence="9 10" id="KW-0238">DNA-binding</keyword>
<name>A0A420ZB43_UNCK3</name>
<dbReference type="Gene3D" id="3.40.50.300">
    <property type="entry name" value="P-loop containing nucleotide triphosphate hydrolases"/>
    <property type="match status" value="2"/>
</dbReference>
<keyword evidence="3" id="KW-0540">Nuclease</keyword>
<dbReference type="InterPro" id="IPR040980">
    <property type="entry name" value="SWI2_SNF2"/>
</dbReference>
<keyword evidence="4 10" id="KW-0547">Nucleotide-binding</keyword>
<dbReference type="PROSITE" id="PS51192">
    <property type="entry name" value="HELICASE_ATP_BIND_1"/>
    <property type="match status" value="1"/>
</dbReference>
<comment type="subunit">
    <text evidence="10">The type I restriction/modification system is composed of three polypeptides R, M and S.</text>
</comment>
<evidence type="ECO:0000256" key="3">
    <source>
        <dbReference type="ARBA" id="ARBA00022722"/>
    </source>
</evidence>
<dbReference type="Pfam" id="PF22679">
    <property type="entry name" value="T1R_D3-like"/>
    <property type="match status" value="1"/>
</dbReference>
<evidence type="ECO:0000256" key="4">
    <source>
        <dbReference type="ARBA" id="ARBA00022741"/>
    </source>
</evidence>
<dbReference type="CDD" id="cd22332">
    <property type="entry name" value="HsdR_N"/>
    <property type="match status" value="1"/>
</dbReference>
<dbReference type="GO" id="GO:0009307">
    <property type="term" value="P:DNA restriction-modification system"/>
    <property type="evidence" value="ECO:0007669"/>
    <property type="project" value="UniProtKB-KW"/>
</dbReference>
<dbReference type="PANTHER" id="PTHR30195">
    <property type="entry name" value="TYPE I SITE-SPECIFIC DEOXYRIBONUCLEASE PROTEIN SUBUNIT M AND R"/>
    <property type="match status" value="1"/>
</dbReference>
<dbReference type="Gene3D" id="3.90.1570.50">
    <property type="match status" value="1"/>
</dbReference>
<dbReference type="GO" id="GO:0009035">
    <property type="term" value="F:type I site-specific deoxyribonuclease activity"/>
    <property type="evidence" value="ECO:0007669"/>
    <property type="project" value="UniProtKB-EC"/>
</dbReference>
<reference evidence="12 13" key="1">
    <citation type="submission" date="2018-06" db="EMBL/GenBank/DDBJ databases">
        <title>Extensive metabolic versatility and redundancy in microbially diverse, dynamic hydrothermal sediments.</title>
        <authorList>
            <person name="Dombrowski N."/>
            <person name="Teske A."/>
            <person name="Baker B.J."/>
        </authorList>
    </citation>
    <scope>NUCLEOTIDE SEQUENCE [LARGE SCALE GENOMIC DNA]</scope>
    <source>
        <strain evidence="12">B79_G16</strain>
    </source>
</reference>
<dbReference type="InterPro" id="IPR055180">
    <property type="entry name" value="HsdR_RecA-like_helicase_dom_2"/>
</dbReference>
<evidence type="ECO:0000256" key="1">
    <source>
        <dbReference type="ARBA" id="ARBA00000851"/>
    </source>
</evidence>
<dbReference type="InterPro" id="IPR004473">
    <property type="entry name" value="Restrct_endonuc_typeI_HsdR"/>
</dbReference>
<dbReference type="EMBL" id="QMNG01000101">
    <property type="protein sequence ID" value="RLC35939.1"/>
    <property type="molecule type" value="Genomic_DNA"/>
</dbReference>
<comment type="function">
    <text evidence="10">Subunit R is required for both nuclease and ATPase activities, but not for modification.</text>
</comment>
<comment type="caution">
    <text evidence="12">The sequence shown here is derived from an EMBL/GenBank/DDBJ whole genome shotgun (WGS) entry which is preliminary data.</text>
</comment>
<organism evidence="12 13">
    <name type="scientific">candidate division Kazan bacterium</name>
    <dbReference type="NCBI Taxonomy" id="2202143"/>
    <lineage>
        <taxon>Bacteria</taxon>
        <taxon>Bacteria division Kazan-3B-28</taxon>
    </lineage>
</organism>
<gene>
    <name evidence="12" type="ORF">DRH29_05500</name>
</gene>
<feature type="non-terminal residue" evidence="12">
    <location>
        <position position="713"/>
    </location>
</feature>
<keyword evidence="6" id="KW-0255">Endonuclease</keyword>
<dbReference type="PANTHER" id="PTHR30195:SF15">
    <property type="entry name" value="TYPE I RESTRICTION ENZYME HINDI ENDONUCLEASE SUBUNIT"/>
    <property type="match status" value="1"/>
</dbReference>
<dbReference type="NCBIfam" id="TIGR00348">
    <property type="entry name" value="hsdR"/>
    <property type="match status" value="1"/>
</dbReference>
<dbReference type="InterPro" id="IPR007409">
    <property type="entry name" value="Restrct_endonuc_type1_HsdR_N"/>
</dbReference>
<comment type="similarity">
    <text evidence="2 10">Belongs to the HsdR family.</text>
</comment>
<keyword evidence="7 10" id="KW-0378">Hydrolase</keyword>
<comment type="catalytic activity">
    <reaction evidence="1 10">
        <text>Endonucleolytic cleavage of DNA to give random double-stranded fragments with terminal 5'-phosphates, ATP is simultaneously hydrolyzed.</text>
        <dbReference type="EC" id="3.1.21.3"/>
    </reaction>
</comment>
<evidence type="ECO:0000256" key="8">
    <source>
        <dbReference type="ARBA" id="ARBA00022840"/>
    </source>
</evidence>